<evidence type="ECO:0000256" key="1">
    <source>
        <dbReference type="SAM" id="Coils"/>
    </source>
</evidence>
<dbReference type="PANTHER" id="PTHR23308">
    <property type="entry name" value="NUCLEAR INHIBITOR OF PROTEIN PHOSPHATASE-1"/>
    <property type="match status" value="1"/>
</dbReference>
<organism evidence="4 5">
    <name type="scientific">Leptobrachium leishanense</name>
    <name type="common">Leishan spiny toad</name>
    <dbReference type="NCBI Taxonomy" id="445787"/>
    <lineage>
        <taxon>Eukaryota</taxon>
        <taxon>Metazoa</taxon>
        <taxon>Chordata</taxon>
        <taxon>Craniata</taxon>
        <taxon>Vertebrata</taxon>
        <taxon>Euteleostomi</taxon>
        <taxon>Amphibia</taxon>
        <taxon>Batrachia</taxon>
        <taxon>Anura</taxon>
        <taxon>Pelobatoidea</taxon>
        <taxon>Megophryidae</taxon>
        <taxon>Leptobrachium</taxon>
    </lineage>
</organism>
<feature type="compositionally biased region" description="Acidic residues" evidence="2">
    <location>
        <begin position="987"/>
        <end position="997"/>
    </location>
</feature>
<keyword evidence="5" id="KW-1185">Reference proteome</keyword>
<feature type="coiled-coil region" evidence="1">
    <location>
        <begin position="838"/>
        <end position="865"/>
    </location>
</feature>
<dbReference type="CDD" id="cd19856">
    <property type="entry name" value="DSRM_Kanadaptin"/>
    <property type="match status" value="1"/>
</dbReference>
<feature type="compositionally biased region" description="Basic and acidic residues" evidence="2">
    <location>
        <begin position="326"/>
        <end position="354"/>
    </location>
</feature>
<dbReference type="PROSITE" id="PS50006">
    <property type="entry name" value="FHA_DOMAIN"/>
    <property type="match status" value="1"/>
</dbReference>
<feature type="region of interest" description="Disordered" evidence="2">
    <location>
        <begin position="648"/>
        <end position="688"/>
    </location>
</feature>
<evidence type="ECO:0000313" key="5">
    <source>
        <dbReference type="Proteomes" id="UP000694569"/>
    </source>
</evidence>
<dbReference type="CDD" id="cd22677">
    <property type="entry name" value="FHA_Kanadaptin"/>
    <property type="match status" value="1"/>
</dbReference>
<protein>
    <submittedName>
        <fullName evidence="4">Solute carrier family 4 member 1 adaptor protein</fullName>
    </submittedName>
</protein>
<dbReference type="GeneTree" id="ENSGT00940000155320"/>
<feature type="compositionally biased region" description="Basic and acidic residues" evidence="2">
    <location>
        <begin position="1062"/>
        <end position="1080"/>
    </location>
</feature>
<dbReference type="OrthoDB" id="433755at2759"/>
<feature type="compositionally biased region" description="Basic and acidic residues" evidence="2">
    <location>
        <begin position="477"/>
        <end position="490"/>
    </location>
</feature>
<keyword evidence="1" id="KW-0175">Coiled coil</keyword>
<accession>A0A8C5MQT4</accession>
<reference evidence="4" key="2">
    <citation type="submission" date="2025-09" db="UniProtKB">
        <authorList>
            <consortium name="Ensembl"/>
        </authorList>
    </citation>
    <scope>IDENTIFICATION</scope>
</reference>
<name>A0A8C5MQT4_9ANUR</name>
<evidence type="ECO:0000313" key="4">
    <source>
        <dbReference type="Ensembl" id="ENSLLEP00000016507.1"/>
    </source>
</evidence>
<dbReference type="Proteomes" id="UP000694569">
    <property type="component" value="Unplaced"/>
</dbReference>
<dbReference type="InterPro" id="IPR008984">
    <property type="entry name" value="SMAD_FHA_dom_sf"/>
</dbReference>
<sequence>MQGNGPMIPGTLPFRPGIRGPAPRIPGPIPGVRGPAARGPGAMRGPLMPGPGAVRGPLMPGPGAMRGPLMPGPGAMRGPLMPGPGSGRGPLMQGPGSVRGPLMQGPGSVRGPLMQGPGAMRGPLMQGPGAMRGPIDSGSRGDEGPIDSGARVGEGPIDSRARVGEGPIDSGSWVSEGPIDSGSWVSEGPIDSGSWVSEGPISSGSWVSEGPIDTGARGSEGPINAGARGDEWSSDAGARGGEGSYDARPRVGEGPLAAGARISEGPLDAGARGSGKSTDARPRSSQEPIDAGPRDSEGPGVAGAKTNQRPRDVGTRTSPGNSGAGGHERPLGSRTSPGEKHEPSRCRAHERADTPRPNAQSQRTTPSSGTEGPSDAQRHGDEDTTAYGSSSNREPHPSGPRPGQKHAAVEGQLGPGTSDGDETRDSVEGPSYSRGADSFKKPILPARSGGHEKAVEPRDKPASSSSRSPSSLGTRVAHREAPADASHRLPSDAYRAAPSIPYREPSWSGRPQALYSLEMLKGGNIVSTKSLNEDDWMVFGRLPSCHVSLEHPSVSRYHAVLQYRQSPGPEPGQEPGFYMYDLDSTHGTFLNKQRISPKTYCRFRVGHVVKFGGSTRLFILQGPDDDQDEESELTVTQLKEARRQKEMLQRKMLGDDSDDDDDLEEEKKSGNEPESSGQDAGCMWGMGDDAMEEENDENPIALEFQEEKEDLYTKDPKKALKGFFDREGEELEYEYEERGLSMWLCRVRLPADDSSGKQLVAEIIHTGKKKDAAKVCALEACRMLDMRGLFRQEAVSRKRKSKQWEAEDFYDSDDDTFLDRTGLVEKKRLNRMKKAGKIEEKVETYDSLIAKLNLVEKELADVAAKLRSSQPGEAHSSEQDDSLDAFMTEIKSGVSLDAVTRKKLHLQTFELKKEQHRLKGLIKIAQPTKLPDLIPLAPESQPKKRSLPMFGAMKGGSKFKLKTGTVGKLPPKRADLPVSLFTMKDDNEPEEDDDENMAGDCRKKSQALQDPEKEQTEHQDIEMSSSQDPPGHLQPLPGADSEETCIKGPKGECRVPAPGDPPEIKAGRSTESNKAEKEPNVVKPKKVLGPSRPPSTATSTRYPEDDPDYSVWTPPAGQTGDGRTHLNEKYGY</sequence>
<dbReference type="SUPFAM" id="SSF49879">
    <property type="entry name" value="SMAD/FHA domain"/>
    <property type="match status" value="1"/>
</dbReference>
<feature type="compositionally biased region" description="Polar residues" evidence="2">
    <location>
        <begin position="357"/>
        <end position="371"/>
    </location>
</feature>
<feature type="compositionally biased region" description="Basic and acidic residues" evidence="2">
    <location>
        <begin position="1122"/>
        <end position="1132"/>
    </location>
</feature>
<feature type="compositionally biased region" description="Basic and acidic residues" evidence="2">
    <location>
        <begin position="1010"/>
        <end position="1021"/>
    </location>
</feature>
<dbReference type="AlphaFoldDB" id="A0A8C5MQT4"/>
<proteinExistence type="predicted"/>
<dbReference type="SMART" id="SM00240">
    <property type="entry name" value="FHA"/>
    <property type="match status" value="1"/>
</dbReference>
<dbReference type="Gene3D" id="2.60.200.20">
    <property type="match status" value="1"/>
</dbReference>
<reference evidence="4" key="1">
    <citation type="submission" date="2025-08" db="UniProtKB">
        <authorList>
            <consortium name="Ensembl"/>
        </authorList>
    </citation>
    <scope>IDENTIFICATION</scope>
</reference>
<feature type="domain" description="FHA" evidence="3">
    <location>
        <begin position="537"/>
        <end position="595"/>
    </location>
</feature>
<dbReference type="Pfam" id="PF00498">
    <property type="entry name" value="FHA"/>
    <property type="match status" value="1"/>
</dbReference>
<dbReference type="Ensembl" id="ENSLLET00000017135.1">
    <property type="protein sequence ID" value="ENSLLEP00000016507.1"/>
    <property type="gene ID" value="ENSLLEG00000010508.1"/>
</dbReference>
<feature type="compositionally biased region" description="Acidic residues" evidence="2">
    <location>
        <begin position="655"/>
        <end position="664"/>
    </location>
</feature>
<feature type="region of interest" description="Disordered" evidence="2">
    <location>
        <begin position="116"/>
        <end position="505"/>
    </location>
</feature>
<dbReference type="InterPro" id="IPR050923">
    <property type="entry name" value="Cell_Proc_Reg/RNA_Proc"/>
</dbReference>
<evidence type="ECO:0000256" key="2">
    <source>
        <dbReference type="SAM" id="MobiDB-lite"/>
    </source>
</evidence>
<feature type="compositionally biased region" description="Basic and acidic residues" evidence="2">
    <location>
        <begin position="449"/>
        <end position="461"/>
    </location>
</feature>
<gene>
    <name evidence="4" type="primary">SLC4A1AP</name>
</gene>
<evidence type="ECO:0000259" key="3">
    <source>
        <dbReference type="PROSITE" id="PS50006"/>
    </source>
</evidence>
<feature type="region of interest" description="Disordered" evidence="2">
    <location>
        <begin position="933"/>
        <end position="1132"/>
    </location>
</feature>
<dbReference type="InterPro" id="IPR000253">
    <property type="entry name" value="FHA_dom"/>
</dbReference>